<organism evidence="4">
    <name type="scientific">Bionectria ochroleuca</name>
    <name type="common">Gliocladium roseum</name>
    <dbReference type="NCBI Taxonomy" id="29856"/>
    <lineage>
        <taxon>Eukaryota</taxon>
        <taxon>Fungi</taxon>
        <taxon>Dikarya</taxon>
        <taxon>Ascomycota</taxon>
        <taxon>Pezizomycotina</taxon>
        <taxon>Sordariomycetes</taxon>
        <taxon>Hypocreomycetidae</taxon>
        <taxon>Hypocreales</taxon>
        <taxon>Bionectriaceae</taxon>
        <taxon>Clonostachys</taxon>
    </lineage>
</organism>
<dbReference type="InterPro" id="IPR001509">
    <property type="entry name" value="Epimerase_deHydtase"/>
</dbReference>
<keyword evidence="1" id="KW-0560">Oxidoreductase</keyword>
<dbReference type="GO" id="GO:0016616">
    <property type="term" value="F:oxidoreductase activity, acting on the CH-OH group of donors, NAD or NADP as acceptor"/>
    <property type="evidence" value="ECO:0007669"/>
    <property type="project" value="TreeGrafter"/>
</dbReference>
<sequence length="370" mass="41584">MSPLQNPALPKGSLVLVTGANGFLGSHVADQFLHYGYNVRATVRDPVKHAWYADLFEKKYGKGRFELIQVDDMAKDGAFDEAIKGVQVFVHTASVMTFDPDPKNVIPQVIAGVLNALKAAYAEPSVKRFVFTSSSAAVVTSHPDVPPIVATDDTENEWAVKRAWSEPPYPADHGARVYEASKTQAEQELWKFHRENRSKRPDLVVNTVLPNLVFGRSLDPVRQGYLSSGGLIPALWNGDVLPFHKAQNPRKSKPLLMLLTQLWLLTFIPEYFVDVQDVGRLHVIGALFEKVKDQRLFGFADRFSWDKILDIMRKQEPNRKFPDNFFGGEDPHEIPPRHKAEQLLKELGLPGWTSLEDSISYNLEALRATS</sequence>
<gene>
    <name evidence="4" type="ORF">BN869_000000843_1</name>
</gene>
<reference evidence="4" key="1">
    <citation type="submission" date="2015-01" db="EMBL/GenBank/DDBJ databases">
        <authorList>
            <person name="Durling Mikael"/>
        </authorList>
    </citation>
    <scope>NUCLEOTIDE SEQUENCE</scope>
</reference>
<dbReference type="Pfam" id="PF01370">
    <property type="entry name" value="Epimerase"/>
    <property type="match status" value="1"/>
</dbReference>
<evidence type="ECO:0000313" key="4">
    <source>
        <dbReference type="EMBL" id="CEO44788.1"/>
    </source>
</evidence>
<evidence type="ECO:0000259" key="3">
    <source>
        <dbReference type="Pfam" id="PF01370"/>
    </source>
</evidence>
<dbReference type="PANTHER" id="PTHR10366:SF562">
    <property type="entry name" value="ALDEHYDE REDUCTASE II (AFU_ORTHOLOGUE AFUA_1G11360)"/>
    <property type="match status" value="1"/>
</dbReference>
<dbReference type="Gene3D" id="3.40.50.720">
    <property type="entry name" value="NAD(P)-binding Rossmann-like Domain"/>
    <property type="match status" value="1"/>
</dbReference>
<comment type="similarity">
    <text evidence="2">Belongs to the NAD(P)-dependent epimerase/dehydratase family. Dihydroflavonol-4-reductase subfamily.</text>
</comment>
<feature type="domain" description="NAD-dependent epimerase/dehydratase" evidence="3">
    <location>
        <begin position="15"/>
        <end position="197"/>
    </location>
</feature>
<proteinExistence type="inferred from homology"/>
<dbReference type="EMBL" id="CDPU01000001">
    <property type="protein sequence ID" value="CEO44788.1"/>
    <property type="molecule type" value="Genomic_DNA"/>
</dbReference>
<dbReference type="SUPFAM" id="SSF51735">
    <property type="entry name" value="NAD(P)-binding Rossmann-fold domains"/>
    <property type="match status" value="1"/>
</dbReference>
<protein>
    <recommendedName>
        <fullName evidence="3">NAD-dependent epimerase/dehydratase domain-containing protein</fullName>
    </recommendedName>
</protein>
<accession>A0A0B7JJ05</accession>
<evidence type="ECO:0000256" key="1">
    <source>
        <dbReference type="ARBA" id="ARBA00023002"/>
    </source>
</evidence>
<dbReference type="InterPro" id="IPR050425">
    <property type="entry name" value="NAD(P)_dehydrat-like"/>
</dbReference>
<name>A0A0B7JJ05_BIOOC</name>
<dbReference type="AlphaFoldDB" id="A0A0B7JJ05"/>
<dbReference type="PANTHER" id="PTHR10366">
    <property type="entry name" value="NAD DEPENDENT EPIMERASE/DEHYDRATASE"/>
    <property type="match status" value="1"/>
</dbReference>
<dbReference type="InterPro" id="IPR036291">
    <property type="entry name" value="NAD(P)-bd_dom_sf"/>
</dbReference>
<evidence type="ECO:0000256" key="2">
    <source>
        <dbReference type="ARBA" id="ARBA00023445"/>
    </source>
</evidence>